<feature type="region of interest" description="Disordered" evidence="1">
    <location>
        <begin position="432"/>
        <end position="481"/>
    </location>
</feature>
<sequence>MSTMLRRISSATQRRPSTVPPPIPPVIHALVSQPGNTVAVQDIPFEDEVAPHQVIIHVRAVGLNPTDWKYALGDWGAPGFVVGCDAAGDVVRVGTDVHHLRVGDRAAGFTQGTTDAHNGAFAEYVRFDCAVVFRIPDLMKYDEAASLPMSLMTAAQALHMRFKLPVPNPPNPPAVNGPTILIWGGSTSVGTHAIQLARLAGADVLAAAYPSKAAFEALRELGVRECIDYQAKDAAHAIRHAAKARESTDGSPKKAGVQFALDCVCDERSTKACIDAIGRRGGVVATLLPVSEKIKRRRADVRVEFTLVFSDLGHPVTFANLPTATLPAMPDDRAHALAYVSTTLPALFQWQKGGGVGGAVRIPALKRMPGGLARIAEGLELMQRGEYGREKLVYSCPRARTRGASLLAAISPRSPASTAPLAEATVATPGAGSAIVGDENPANALERNPTTAVEDASAVTDGGSPTSATVDEEPMHASVAA</sequence>
<dbReference type="PANTHER" id="PTHR45348:SF2">
    <property type="entry name" value="ZINC-TYPE ALCOHOL DEHYDROGENASE-LIKE PROTEIN C2E1P3.01"/>
    <property type="match status" value="1"/>
</dbReference>
<dbReference type="InterPro" id="IPR020843">
    <property type="entry name" value="ER"/>
</dbReference>
<evidence type="ECO:0000256" key="1">
    <source>
        <dbReference type="SAM" id="MobiDB-lite"/>
    </source>
</evidence>
<dbReference type="HOGENOM" id="CLU_026673_16_1_1"/>
<keyword evidence="4" id="KW-1185">Reference proteome</keyword>
<dbReference type="SUPFAM" id="SSF51735">
    <property type="entry name" value="NAD(P)-binding Rossmann-fold domains"/>
    <property type="match status" value="1"/>
</dbReference>
<proteinExistence type="predicted"/>
<evidence type="ECO:0000313" key="4">
    <source>
        <dbReference type="Proteomes" id="UP000053263"/>
    </source>
</evidence>
<protein>
    <recommendedName>
        <fullName evidence="2">Enoyl reductase (ER) domain-containing protein</fullName>
    </recommendedName>
</protein>
<dbReference type="PANTHER" id="PTHR45348">
    <property type="entry name" value="HYPOTHETICAL OXIDOREDUCTASE (EUROFUNG)"/>
    <property type="match status" value="1"/>
</dbReference>
<dbReference type="InterPro" id="IPR011032">
    <property type="entry name" value="GroES-like_sf"/>
</dbReference>
<dbReference type="Gene3D" id="3.40.50.720">
    <property type="entry name" value="NAD(P)-binding Rossmann-like Domain"/>
    <property type="match status" value="1"/>
</dbReference>
<dbReference type="SMART" id="SM00829">
    <property type="entry name" value="PKS_ER"/>
    <property type="match status" value="1"/>
</dbReference>
<dbReference type="GO" id="GO:0016651">
    <property type="term" value="F:oxidoreductase activity, acting on NAD(P)H"/>
    <property type="evidence" value="ECO:0007669"/>
    <property type="project" value="InterPro"/>
</dbReference>
<gene>
    <name evidence="3" type="ORF">PLICRDRAFT_47413</name>
</gene>
<dbReference type="InterPro" id="IPR047122">
    <property type="entry name" value="Trans-enoyl_RdTase-like"/>
</dbReference>
<dbReference type="SUPFAM" id="SSF50129">
    <property type="entry name" value="GroES-like"/>
    <property type="match status" value="1"/>
</dbReference>
<organism evidence="3 4">
    <name type="scientific">Plicaturopsis crispa FD-325 SS-3</name>
    <dbReference type="NCBI Taxonomy" id="944288"/>
    <lineage>
        <taxon>Eukaryota</taxon>
        <taxon>Fungi</taxon>
        <taxon>Dikarya</taxon>
        <taxon>Basidiomycota</taxon>
        <taxon>Agaricomycotina</taxon>
        <taxon>Agaricomycetes</taxon>
        <taxon>Agaricomycetidae</taxon>
        <taxon>Amylocorticiales</taxon>
        <taxon>Amylocorticiaceae</taxon>
        <taxon>Plicatura</taxon>
        <taxon>Plicaturopsis crispa</taxon>
    </lineage>
</organism>
<dbReference type="Proteomes" id="UP000053263">
    <property type="component" value="Unassembled WGS sequence"/>
</dbReference>
<accession>A0A0C9T4M2</accession>
<reference evidence="3 4" key="1">
    <citation type="submission" date="2014-06" db="EMBL/GenBank/DDBJ databases">
        <title>Evolutionary Origins and Diversification of the Mycorrhizal Mutualists.</title>
        <authorList>
            <consortium name="DOE Joint Genome Institute"/>
            <consortium name="Mycorrhizal Genomics Consortium"/>
            <person name="Kohler A."/>
            <person name="Kuo A."/>
            <person name="Nagy L.G."/>
            <person name="Floudas D."/>
            <person name="Copeland A."/>
            <person name="Barry K.W."/>
            <person name="Cichocki N."/>
            <person name="Veneault-Fourrey C."/>
            <person name="LaButti K."/>
            <person name="Lindquist E.A."/>
            <person name="Lipzen A."/>
            <person name="Lundell T."/>
            <person name="Morin E."/>
            <person name="Murat C."/>
            <person name="Riley R."/>
            <person name="Ohm R."/>
            <person name="Sun H."/>
            <person name="Tunlid A."/>
            <person name="Henrissat B."/>
            <person name="Grigoriev I.V."/>
            <person name="Hibbett D.S."/>
            <person name="Martin F."/>
        </authorList>
    </citation>
    <scope>NUCLEOTIDE SEQUENCE [LARGE SCALE GENOMIC DNA]</scope>
    <source>
        <strain evidence="3 4">FD-325 SS-3</strain>
    </source>
</reference>
<evidence type="ECO:0000313" key="3">
    <source>
        <dbReference type="EMBL" id="KII83068.1"/>
    </source>
</evidence>
<dbReference type="InterPro" id="IPR013154">
    <property type="entry name" value="ADH-like_N"/>
</dbReference>
<name>A0A0C9T4M2_PLICR</name>
<feature type="domain" description="Enoyl reductase (ER)" evidence="2">
    <location>
        <begin position="35"/>
        <end position="387"/>
    </location>
</feature>
<feature type="region of interest" description="Disordered" evidence="1">
    <location>
        <begin position="1"/>
        <end position="22"/>
    </location>
</feature>
<dbReference type="Gene3D" id="3.90.180.10">
    <property type="entry name" value="Medium-chain alcohol dehydrogenases, catalytic domain"/>
    <property type="match status" value="1"/>
</dbReference>
<dbReference type="EMBL" id="KN832585">
    <property type="protein sequence ID" value="KII83068.1"/>
    <property type="molecule type" value="Genomic_DNA"/>
</dbReference>
<dbReference type="InterPro" id="IPR036291">
    <property type="entry name" value="NAD(P)-bd_dom_sf"/>
</dbReference>
<feature type="compositionally biased region" description="Polar residues" evidence="1">
    <location>
        <begin position="1"/>
        <end position="16"/>
    </location>
</feature>
<dbReference type="CDD" id="cd08249">
    <property type="entry name" value="enoyl_reductase_like"/>
    <property type="match status" value="1"/>
</dbReference>
<dbReference type="Pfam" id="PF00107">
    <property type="entry name" value="ADH_zinc_N"/>
    <property type="match status" value="1"/>
</dbReference>
<dbReference type="OrthoDB" id="10257049at2759"/>
<evidence type="ECO:0000259" key="2">
    <source>
        <dbReference type="SMART" id="SM00829"/>
    </source>
</evidence>
<dbReference type="InterPro" id="IPR013149">
    <property type="entry name" value="ADH-like_C"/>
</dbReference>
<dbReference type="Pfam" id="PF08240">
    <property type="entry name" value="ADH_N"/>
    <property type="match status" value="1"/>
</dbReference>
<dbReference type="AlphaFoldDB" id="A0A0C9T4M2"/>